<dbReference type="AlphaFoldDB" id="A0A699UYE6"/>
<reference evidence="1" key="1">
    <citation type="journal article" date="2019" name="Sci. Rep.">
        <title>Draft genome of Tanacetum cinerariifolium, the natural source of mosquito coil.</title>
        <authorList>
            <person name="Yamashiro T."/>
            <person name="Shiraishi A."/>
            <person name="Satake H."/>
            <person name="Nakayama K."/>
        </authorList>
    </citation>
    <scope>NUCLEOTIDE SEQUENCE</scope>
</reference>
<dbReference type="EMBL" id="BKCJ011365719">
    <property type="protein sequence ID" value="GFD26086.1"/>
    <property type="molecule type" value="Genomic_DNA"/>
</dbReference>
<protein>
    <submittedName>
        <fullName evidence="1">Integrase, catalytic region, zinc finger, CCHC-type, peptidase aspartic, catalytic</fullName>
    </submittedName>
</protein>
<accession>A0A699UYE6</accession>
<feature type="non-terminal residue" evidence="1">
    <location>
        <position position="1"/>
    </location>
</feature>
<proteinExistence type="predicted"/>
<comment type="caution">
    <text evidence="1">The sequence shown here is derived from an EMBL/GenBank/DDBJ whole genome shotgun (WGS) entry which is preliminary data.</text>
</comment>
<gene>
    <name evidence="1" type="ORF">Tci_898055</name>
</gene>
<organism evidence="1">
    <name type="scientific">Tanacetum cinerariifolium</name>
    <name type="common">Dalmatian daisy</name>
    <name type="synonym">Chrysanthemum cinerariifolium</name>
    <dbReference type="NCBI Taxonomy" id="118510"/>
    <lineage>
        <taxon>Eukaryota</taxon>
        <taxon>Viridiplantae</taxon>
        <taxon>Streptophyta</taxon>
        <taxon>Embryophyta</taxon>
        <taxon>Tracheophyta</taxon>
        <taxon>Spermatophyta</taxon>
        <taxon>Magnoliopsida</taxon>
        <taxon>eudicotyledons</taxon>
        <taxon>Gunneridae</taxon>
        <taxon>Pentapetalae</taxon>
        <taxon>asterids</taxon>
        <taxon>campanulids</taxon>
        <taxon>Asterales</taxon>
        <taxon>Asteraceae</taxon>
        <taxon>Asteroideae</taxon>
        <taxon>Anthemideae</taxon>
        <taxon>Anthemidinae</taxon>
        <taxon>Tanacetum</taxon>
    </lineage>
</organism>
<evidence type="ECO:0000313" key="1">
    <source>
        <dbReference type="EMBL" id="GFD26086.1"/>
    </source>
</evidence>
<sequence>CFFNEFLENVKSKNFKEAVQYSCWIDAMQEEIHKFERLAVWELVPAPSHSLVI</sequence>
<name>A0A699UYE6_TANCI</name>